<keyword evidence="1" id="KW-0472">Membrane</keyword>
<keyword evidence="1" id="KW-0812">Transmembrane</keyword>
<dbReference type="RefSeq" id="WP_083043025.1">
    <property type="nucleotide sequence ID" value="NZ_MVHP01000012.1"/>
</dbReference>
<gene>
    <name evidence="2" type="ORF">BST23_12275</name>
</gene>
<feature type="transmembrane region" description="Helical" evidence="1">
    <location>
        <begin position="39"/>
        <end position="58"/>
    </location>
</feature>
<keyword evidence="1" id="KW-1133">Transmembrane helix</keyword>
<evidence type="ECO:0000313" key="2">
    <source>
        <dbReference type="EMBL" id="ORA65784.1"/>
    </source>
</evidence>
<protein>
    <submittedName>
        <fullName evidence="2">Uncharacterized protein</fullName>
    </submittedName>
</protein>
<feature type="transmembrane region" description="Helical" evidence="1">
    <location>
        <begin position="65"/>
        <end position="85"/>
    </location>
</feature>
<evidence type="ECO:0000256" key="1">
    <source>
        <dbReference type="SAM" id="Phobius"/>
    </source>
</evidence>
<sequence length="182" mass="18208">MSTPRTRARRLRGGLVGGCSALLTIGAHTAVDDRLPHGAALMVVLLLCATAGAAVGTATKGRGHGTLLGVVAALGGTQLLGHWALAVFGGHQHGLAGLGMSPSMAAAHAAAAVVLGLAIAAVEYLFVVCESVLCWLRLFTLGAVRATSRARSCTTNNVVAQSVLLRSGLGMRAPPSAVASAL</sequence>
<reference evidence="2 3" key="1">
    <citation type="submission" date="2017-02" db="EMBL/GenBank/DDBJ databases">
        <title>The new phylogeny of genus Mycobacterium.</title>
        <authorList>
            <person name="Tortoli E."/>
            <person name="Trovato A."/>
            <person name="Cirillo D.M."/>
        </authorList>
    </citation>
    <scope>NUCLEOTIDE SEQUENCE [LARGE SCALE GENOMIC DNA]</scope>
    <source>
        <strain evidence="2 3">FI-09383</strain>
    </source>
</reference>
<dbReference type="STRING" id="81858.BST23_12275"/>
<dbReference type="OrthoDB" id="4639204at2"/>
<proteinExistence type="predicted"/>
<name>A0A1X0D039_9MYCO</name>
<accession>A0A1X0D039</accession>
<dbReference type="Proteomes" id="UP000192772">
    <property type="component" value="Unassembled WGS sequence"/>
</dbReference>
<comment type="caution">
    <text evidence="2">The sequence shown here is derived from an EMBL/GenBank/DDBJ whole genome shotgun (WGS) entry which is preliminary data.</text>
</comment>
<dbReference type="AlphaFoldDB" id="A0A1X0D039"/>
<organism evidence="2 3">
    <name type="scientific">Mycolicibacterium elephantis</name>
    <dbReference type="NCBI Taxonomy" id="81858"/>
    <lineage>
        <taxon>Bacteria</taxon>
        <taxon>Bacillati</taxon>
        <taxon>Actinomycetota</taxon>
        <taxon>Actinomycetes</taxon>
        <taxon>Mycobacteriales</taxon>
        <taxon>Mycobacteriaceae</taxon>
        <taxon>Mycolicibacterium</taxon>
    </lineage>
</organism>
<dbReference type="EMBL" id="MVHP01000012">
    <property type="protein sequence ID" value="ORA65784.1"/>
    <property type="molecule type" value="Genomic_DNA"/>
</dbReference>
<feature type="transmembrane region" description="Helical" evidence="1">
    <location>
        <begin position="105"/>
        <end position="127"/>
    </location>
</feature>
<evidence type="ECO:0000313" key="3">
    <source>
        <dbReference type="Proteomes" id="UP000192772"/>
    </source>
</evidence>